<feature type="region of interest" description="Disordered" evidence="1">
    <location>
        <begin position="570"/>
        <end position="589"/>
    </location>
</feature>
<keyword evidence="3" id="KW-1185">Reference proteome</keyword>
<feature type="compositionally biased region" description="Basic and acidic residues" evidence="1">
    <location>
        <begin position="579"/>
        <end position="589"/>
    </location>
</feature>
<feature type="region of interest" description="Disordered" evidence="1">
    <location>
        <begin position="287"/>
        <end position="323"/>
    </location>
</feature>
<feature type="region of interest" description="Disordered" evidence="1">
    <location>
        <begin position="174"/>
        <end position="272"/>
    </location>
</feature>
<feature type="compositionally biased region" description="Acidic residues" evidence="1">
    <location>
        <begin position="307"/>
        <end position="320"/>
    </location>
</feature>
<reference evidence="3" key="1">
    <citation type="submission" date="2019-03" db="EMBL/GenBank/DDBJ databases">
        <title>Snf2 controls pulcherriminic acid biosynthesis and connects pigmentation and antifungal activity of the yeast Metschnikowia pulcherrima.</title>
        <authorList>
            <person name="Gore-Lloyd D."/>
            <person name="Sumann I."/>
            <person name="Brachmann A.O."/>
            <person name="Schneeberger K."/>
            <person name="Ortiz-Merino R.A."/>
            <person name="Moreno-Beltran M."/>
            <person name="Schlaefli M."/>
            <person name="Kirner P."/>
            <person name="Santos Kron A."/>
            <person name="Wolfe K.H."/>
            <person name="Piel J."/>
            <person name="Ahrens C.H."/>
            <person name="Henk D."/>
            <person name="Freimoser F.M."/>
        </authorList>
    </citation>
    <scope>NUCLEOTIDE SEQUENCE [LARGE SCALE GENOMIC DNA]</scope>
    <source>
        <strain evidence="3">APC 1.2</strain>
    </source>
</reference>
<evidence type="ECO:0000313" key="3">
    <source>
        <dbReference type="Proteomes" id="UP000292447"/>
    </source>
</evidence>
<dbReference type="Proteomes" id="UP000292447">
    <property type="component" value="Chromosome I"/>
</dbReference>
<feature type="region of interest" description="Disordered" evidence="1">
    <location>
        <begin position="520"/>
        <end position="543"/>
    </location>
</feature>
<accession>A0A4V1ADG7</accession>
<sequence length="634" mass="73188">MSWKPSGMIRIPFDPEDPAFELPLASAEYWLEAMEKRMENVGDETYKIGICLSSLRNLSNYQTPKHGTFNTFDEFKSWFIQCIRKRMTIIQFEQKLHSTVQTGSFKDYCQAFRKLREENQQLNFHLNEQEMNICFLQNMRNIGLRKLLQQSSPKHFQDLVRLGEEMIKVGMVRDRESLQTSSPIPTAPMGLSTAPNSARSPVPIQSPIPTLFSAPFPEPVSNPEPTHNSDPTPQPVSAPTSVPVLPPSEHCQTSEKDEDSVPPPPSYSPESRDVEPALVYLVQEYESPPLPAPQPASASAHERQEESDVQSLDEDSDVEETPVHEERIIIRPRFDEQRAIEDGWKYRFTLGDTECPLDTSSKDKSLLEESARAWLEMIEKKLSRLEFRSQEEQVLFCLHNLTSFVKKAANLQPPFKSYPRFKHWFSKLFDLTYEKRDIVNDLIETKQGQNIDQYKLKFQNLIAENEFCQYPVSPQLIKEFFIKNLADGVLKTKIQEGKYFGLYEVFSQIDIILGLGELSPPAPPHQPKQIPVRKSSEKRSQTKRIRDNYTTLKQTRTENFEPHAPVTPALLESQMQHPSPRERPARPLEERIMMTMPPPRALTRPRDDNEELFKERLDAKRVRFGPASEHHYGH</sequence>
<name>A0A4V1ADG7_9ASCO</name>
<evidence type="ECO:0000256" key="1">
    <source>
        <dbReference type="SAM" id="MobiDB-lite"/>
    </source>
</evidence>
<protein>
    <submittedName>
        <fullName evidence="2">Uncharacterized protein</fullName>
    </submittedName>
</protein>
<feature type="compositionally biased region" description="Polar residues" evidence="1">
    <location>
        <begin position="223"/>
        <end position="240"/>
    </location>
</feature>
<feature type="compositionally biased region" description="Basic and acidic residues" evidence="1">
    <location>
        <begin position="534"/>
        <end position="543"/>
    </location>
</feature>
<organism evidence="2 3">
    <name type="scientific">Metschnikowia aff. pulcherrima</name>
    <dbReference type="NCBI Taxonomy" id="2163413"/>
    <lineage>
        <taxon>Eukaryota</taxon>
        <taxon>Fungi</taxon>
        <taxon>Dikarya</taxon>
        <taxon>Ascomycota</taxon>
        <taxon>Saccharomycotina</taxon>
        <taxon>Pichiomycetes</taxon>
        <taxon>Metschnikowiaceae</taxon>
        <taxon>Metschnikowia</taxon>
    </lineage>
</organism>
<dbReference type="AlphaFoldDB" id="A0A4V1ADG7"/>
<evidence type="ECO:0000313" key="2">
    <source>
        <dbReference type="EMBL" id="QBM85653.1"/>
    </source>
</evidence>
<gene>
    <name evidence="2" type="ORF">METSCH_A02760</name>
</gene>
<dbReference type="EMBL" id="CP034456">
    <property type="protein sequence ID" value="QBM85653.1"/>
    <property type="molecule type" value="Genomic_DNA"/>
</dbReference>
<proteinExistence type="predicted"/>